<keyword evidence="2" id="KW-1185">Reference proteome</keyword>
<protein>
    <submittedName>
        <fullName evidence="1">Uncharacterized protein</fullName>
    </submittedName>
</protein>
<accession>A0A430KLP0</accession>
<dbReference type="Proteomes" id="UP000283087">
    <property type="component" value="Unassembled WGS sequence"/>
</dbReference>
<reference evidence="1 2" key="1">
    <citation type="submission" date="2018-11" db="EMBL/GenBank/DDBJ databases">
        <title>The draft genome sequence of Amphritea opalescens ANRC-JH13T.</title>
        <authorList>
            <person name="Fang Z."/>
            <person name="Zhang Y."/>
            <person name="Han X."/>
        </authorList>
    </citation>
    <scope>NUCLEOTIDE SEQUENCE [LARGE SCALE GENOMIC DNA]</scope>
    <source>
        <strain evidence="1 2">ANRC-JH13</strain>
    </source>
</reference>
<dbReference type="InterPro" id="IPR027417">
    <property type="entry name" value="P-loop_NTPase"/>
</dbReference>
<dbReference type="RefSeq" id="WP_126159980.1">
    <property type="nucleotide sequence ID" value="NZ_RQXW01000024.1"/>
</dbReference>
<evidence type="ECO:0000313" key="2">
    <source>
        <dbReference type="Proteomes" id="UP000283087"/>
    </source>
</evidence>
<dbReference type="SUPFAM" id="SSF52540">
    <property type="entry name" value="P-loop containing nucleoside triphosphate hydrolases"/>
    <property type="match status" value="1"/>
</dbReference>
<dbReference type="OrthoDB" id="6627169at2"/>
<evidence type="ECO:0000313" key="1">
    <source>
        <dbReference type="EMBL" id="RTE64391.1"/>
    </source>
</evidence>
<dbReference type="EMBL" id="RQXW01000024">
    <property type="protein sequence ID" value="RTE64391.1"/>
    <property type="molecule type" value="Genomic_DNA"/>
</dbReference>
<dbReference type="AlphaFoldDB" id="A0A430KLP0"/>
<gene>
    <name evidence="1" type="ORF">EH243_17640</name>
</gene>
<organism evidence="1 2">
    <name type="scientific">Amphritea opalescens</name>
    <dbReference type="NCBI Taxonomy" id="2490544"/>
    <lineage>
        <taxon>Bacteria</taxon>
        <taxon>Pseudomonadati</taxon>
        <taxon>Pseudomonadota</taxon>
        <taxon>Gammaproteobacteria</taxon>
        <taxon>Oceanospirillales</taxon>
        <taxon>Oceanospirillaceae</taxon>
        <taxon>Amphritea</taxon>
    </lineage>
</organism>
<dbReference type="Gene3D" id="3.40.50.300">
    <property type="entry name" value="P-loop containing nucleotide triphosphate hydrolases"/>
    <property type="match status" value="1"/>
</dbReference>
<sequence length="813" mass="92027">MTTLAAGEASLRALISKLKNDSDMNEAQTRFHIIDKVLFDCFGWSRDEVEVEKSEQRKFTDYELGKPRLAILEAKREGKTFEIPAGLPKSLISDLPSIMRVDTDSSSAIKQAQEYCSQRGVPIAIISNGHQYIVFLASRQDGVSVYEGKAVVFTSLSHMLENFLIAWKLLSHAGIRERNISRYLVSGESGIPNKLSSKLINYPVVRYPSEMHATLRQLSELFLQDIIENSEVEETFFLECYCDSGALSKYALLSKNILEARYASLFNETEPVPHVAPVKEKKSDNFSPDILAEAIARRPIVLLGDVGVGKTSFVKNLMYNSAHEEFKNAIYIYIDLGSKAALAHDLKSFVLNEIEAQLHEKYNIDVNAFKFIKGVYASDIHRFSNGIWGEKKESNPDLYETKLLEMLESITSEKDQHLKRCINGHAKSTKKQIIISLDNADQRDFDTQQSAFIIAQELAKDWNSTVFVSVRPQTFFKSKRSGALAAYPHKIFTISPPRIDSVIKKRLLFALSMAEGNVPIEAINYVRVNVGNLAQFLKALITSLTENSELYEFLSNITGGNIRAAIEFVTGFIGSPNVDAEKIIRIMNEEGRYRIPLHEFTKSALLGDYSHYNPDTSIAMNIYDISSTDSKEHFLKSIILALLDSTGEHLDNDGFCQTTNMFEQMQSFGFTADQITHSLRKCTNKKLIETSQRVTFEEDINGTLIGEMPSSFRITSVGAYHLKRWLSVFSYLDAMVFDTPILDKDIREELMHDLNSLAIDSRYKRAVKFKEYLKKAWIDMGNKPNYFDFNTLVEDGNKTFRTVKRAIDSNSHS</sequence>
<proteinExistence type="predicted"/>
<comment type="caution">
    <text evidence="1">The sequence shown here is derived from an EMBL/GenBank/DDBJ whole genome shotgun (WGS) entry which is preliminary data.</text>
</comment>
<name>A0A430KLP0_9GAMM</name>